<evidence type="ECO:0000256" key="2">
    <source>
        <dbReference type="PROSITE-ProRule" id="PRU00103"/>
    </source>
</evidence>
<reference evidence="4" key="1">
    <citation type="submission" date="2021-04" db="EMBL/GenBank/DDBJ databases">
        <authorList>
            <consortium name="Molecular Ecology Group"/>
        </authorList>
    </citation>
    <scope>NUCLEOTIDE SEQUENCE</scope>
</reference>
<evidence type="ECO:0000313" key="4">
    <source>
        <dbReference type="EMBL" id="CAG5116481.1"/>
    </source>
</evidence>
<dbReference type="InterPro" id="IPR011989">
    <property type="entry name" value="ARM-like"/>
</dbReference>
<protein>
    <recommendedName>
        <fullName evidence="6">Serine/threonine-protein phosphatase 4 regulatory subunit 1</fullName>
    </recommendedName>
</protein>
<dbReference type="Proteomes" id="UP000678393">
    <property type="component" value="Unassembled WGS sequence"/>
</dbReference>
<organism evidence="4 5">
    <name type="scientific">Candidula unifasciata</name>
    <dbReference type="NCBI Taxonomy" id="100452"/>
    <lineage>
        <taxon>Eukaryota</taxon>
        <taxon>Metazoa</taxon>
        <taxon>Spiralia</taxon>
        <taxon>Lophotrochozoa</taxon>
        <taxon>Mollusca</taxon>
        <taxon>Gastropoda</taxon>
        <taxon>Heterobranchia</taxon>
        <taxon>Euthyneura</taxon>
        <taxon>Panpulmonata</taxon>
        <taxon>Eupulmonata</taxon>
        <taxon>Stylommatophora</taxon>
        <taxon>Helicina</taxon>
        <taxon>Helicoidea</taxon>
        <taxon>Geomitridae</taxon>
        <taxon>Candidula</taxon>
    </lineage>
</organism>
<evidence type="ECO:0000313" key="5">
    <source>
        <dbReference type="Proteomes" id="UP000678393"/>
    </source>
</evidence>
<dbReference type="InterPro" id="IPR016024">
    <property type="entry name" value="ARM-type_fold"/>
</dbReference>
<name>A0A8S3YMB2_9EUPU</name>
<dbReference type="OrthoDB" id="340346at2759"/>
<dbReference type="PROSITE" id="PS50077">
    <property type="entry name" value="HEAT_REPEAT"/>
    <property type="match status" value="1"/>
</dbReference>
<keyword evidence="1" id="KW-0677">Repeat</keyword>
<proteinExistence type="predicted"/>
<dbReference type="PANTHER" id="PTHR10648:SF1">
    <property type="entry name" value="SERINE_THREONINE-PROTEIN PHOSPHATASE 4 REGULATORY SUBUNIT 1"/>
    <property type="match status" value="1"/>
</dbReference>
<feature type="region of interest" description="Disordered" evidence="3">
    <location>
        <begin position="1"/>
        <end position="23"/>
    </location>
</feature>
<dbReference type="SUPFAM" id="SSF48371">
    <property type="entry name" value="ARM repeat"/>
    <property type="match status" value="1"/>
</dbReference>
<feature type="compositionally biased region" description="Acidic residues" evidence="3">
    <location>
        <begin position="1"/>
        <end position="19"/>
    </location>
</feature>
<dbReference type="InterPro" id="IPR021133">
    <property type="entry name" value="HEAT_type_2"/>
</dbReference>
<feature type="region of interest" description="Disordered" evidence="3">
    <location>
        <begin position="336"/>
        <end position="384"/>
    </location>
</feature>
<dbReference type="InterPro" id="IPR051023">
    <property type="entry name" value="PP2A_Regulatory_Subunit_A"/>
</dbReference>
<evidence type="ECO:0008006" key="6">
    <source>
        <dbReference type="Google" id="ProtNLM"/>
    </source>
</evidence>
<dbReference type="AlphaFoldDB" id="A0A8S3YMB2"/>
<sequence>MADLEFYQDDSDDSAEDGDYGFGGGLREAEDLTRLQRLEKYLDSDNIFNRQMLARSLLETLRSVYESNDNCLAVLDAMMKLSEDPEPSVRSELMEQVPHIAVYCQENRHAFADAVPKYLLPMVVRYLSDSNSQVRKTSQAALLVLLEQDLVEKSDIEDQVVHVILELAAPESLDDYRSEAAALMSKMALLLGKDITERLLLPRFSELCTDNLFHVRKVCAANFGEVASVVGVKNCEEVLLPKFFYLCGDGVWGVRKACAECFMTVSCACSLETRKLELANLFVNLLCDQSRWVRMSAFQQLGPFISTFADADRTGLFVNEDGSLSFRSIDRWFPSESDTDDTTALASGKGDADISNNSHRQDEDMVLEDSGGDEDGGGSQGSGRLVFDLDDKSCEELRSESVGVHTGGISGTSVLECCQQLLDAAGVQNVINAQESSCFCDICSNFSDKQQQQPVSYSEPDIQNSSDEGCALCGLDRDNDVGCGDDDVGSGDGEVESATVGESEDRGVESASTAGSGDTFVEVKSSRLSLDVRDQPDSNSVFDGSKSTSDGVLWPPSSYDATSGVVHVHLDNNFNTFQYWRSPLPEVNIDFDIINGQPTNIHVVAKVKDDESKKVYASEMSVSISGSSGNVESVTDTLSRFSFGDSVSLSPSSLVTTEVEKSGVRIHTASVSTVSDVADETVSNIGSTHVLGQHLGEQHLAIVDGIVQDLSTSNISFMDEMPSMFGLDGATLAQQQNIVPQLLLENYLGMVDPSRAQTVDGEITKHCAYNLPAVAYTLGRQNWHCIRNLYETLAQDMQWKVRRTLAFSMHELAMIVGEEITHKDLVPVFDGFLKDLDEVRIGVLKHLADIFRLLRPEVRLQYLARTHVFMKADNQRNWRFREELAEQLIVVCDLFHCLDVVTHIVPLAMMLLSDKVAQVRFVALRLLSAVLRKTYLDEEKKLLASVCNNIIEQLVNNNRWLSRQT</sequence>
<feature type="repeat" description="HEAT" evidence="2">
    <location>
        <begin position="200"/>
        <end position="237"/>
    </location>
</feature>
<dbReference type="GO" id="GO:0019888">
    <property type="term" value="F:protein phosphatase regulator activity"/>
    <property type="evidence" value="ECO:0007669"/>
    <property type="project" value="TreeGrafter"/>
</dbReference>
<feature type="compositionally biased region" description="Acidic residues" evidence="3">
    <location>
        <begin position="483"/>
        <end position="495"/>
    </location>
</feature>
<accession>A0A8S3YMB2</accession>
<feature type="non-terminal residue" evidence="4">
    <location>
        <position position="965"/>
    </location>
</feature>
<feature type="compositionally biased region" description="Acidic residues" evidence="3">
    <location>
        <begin position="364"/>
        <end position="376"/>
    </location>
</feature>
<keyword evidence="5" id="KW-1185">Reference proteome</keyword>
<dbReference type="PANTHER" id="PTHR10648">
    <property type="entry name" value="SERINE/THREONINE-PROTEIN PHOSPHATASE PP2A 65 KDA REGULATORY SUBUNIT"/>
    <property type="match status" value="1"/>
</dbReference>
<evidence type="ECO:0000256" key="1">
    <source>
        <dbReference type="ARBA" id="ARBA00022737"/>
    </source>
</evidence>
<gene>
    <name evidence="4" type="ORF">CUNI_LOCUS2039</name>
</gene>
<dbReference type="Gene3D" id="1.25.10.10">
    <property type="entry name" value="Leucine-rich Repeat Variant"/>
    <property type="match status" value="2"/>
</dbReference>
<evidence type="ECO:0000256" key="3">
    <source>
        <dbReference type="SAM" id="MobiDB-lite"/>
    </source>
</evidence>
<dbReference type="EMBL" id="CAJHNH020000262">
    <property type="protein sequence ID" value="CAG5116481.1"/>
    <property type="molecule type" value="Genomic_DNA"/>
</dbReference>
<feature type="region of interest" description="Disordered" evidence="3">
    <location>
        <begin position="483"/>
        <end position="517"/>
    </location>
</feature>
<comment type="caution">
    <text evidence="4">The sequence shown here is derived from an EMBL/GenBank/DDBJ whole genome shotgun (WGS) entry which is preliminary data.</text>
</comment>
<dbReference type="GO" id="GO:0005737">
    <property type="term" value="C:cytoplasm"/>
    <property type="evidence" value="ECO:0007669"/>
    <property type="project" value="TreeGrafter"/>
</dbReference>